<evidence type="ECO:0000256" key="2">
    <source>
        <dbReference type="ARBA" id="ARBA00022679"/>
    </source>
</evidence>
<organism evidence="7 8">
    <name type="scientific">Arthrobacter burdickii</name>
    <dbReference type="NCBI Taxonomy" id="3035920"/>
    <lineage>
        <taxon>Bacteria</taxon>
        <taxon>Bacillati</taxon>
        <taxon>Actinomycetota</taxon>
        <taxon>Actinomycetes</taxon>
        <taxon>Micrococcales</taxon>
        <taxon>Micrococcaceae</taxon>
        <taxon>Arthrobacter</taxon>
    </lineage>
</organism>
<dbReference type="GO" id="GO:0046316">
    <property type="term" value="F:gluconokinase activity"/>
    <property type="evidence" value="ECO:0007669"/>
    <property type="project" value="UniProtKB-EC"/>
</dbReference>
<feature type="domain" description="Carbohydrate kinase FGGY C-terminal" evidence="6">
    <location>
        <begin position="267"/>
        <end position="454"/>
    </location>
</feature>
<dbReference type="PROSITE" id="PS00933">
    <property type="entry name" value="FGGY_KINASES_1"/>
    <property type="match status" value="1"/>
</dbReference>
<dbReference type="EC" id="2.7.1.12" evidence="7"/>
<dbReference type="InterPro" id="IPR018484">
    <property type="entry name" value="FGGY_N"/>
</dbReference>
<feature type="domain" description="Carbohydrate kinase FGGY N-terminal" evidence="5">
    <location>
        <begin position="17"/>
        <end position="258"/>
    </location>
</feature>
<reference evidence="7" key="1">
    <citation type="submission" date="2023-06" db="EMBL/GenBank/DDBJ databases">
        <title>MT1 and MT2 Draft Genomes of Novel Species.</title>
        <authorList>
            <person name="Venkateswaran K."/>
        </authorList>
    </citation>
    <scope>NUCLEOTIDE SEQUENCE</scope>
    <source>
        <strain evidence="7">IIF3SC-B10</strain>
    </source>
</reference>
<keyword evidence="2 4" id="KW-0808">Transferase</keyword>
<dbReference type="InterPro" id="IPR018483">
    <property type="entry name" value="Carb_kinase_FGGY_CS"/>
</dbReference>
<dbReference type="InterPro" id="IPR043129">
    <property type="entry name" value="ATPase_NBD"/>
</dbReference>
<dbReference type="InterPro" id="IPR050406">
    <property type="entry name" value="FGGY_Carb_Kinase"/>
</dbReference>
<dbReference type="PANTHER" id="PTHR43095:SF2">
    <property type="entry name" value="GLUCONOKINASE"/>
    <property type="match status" value="1"/>
</dbReference>
<evidence type="ECO:0000313" key="7">
    <source>
        <dbReference type="EMBL" id="MDN4610002.1"/>
    </source>
</evidence>
<dbReference type="SUPFAM" id="SSF53067">
    <property type="entry name" value="Actin-like ATPase domain"/>
    <property type="match status" value="2"/>
</dbReference>
<comment type="caution">
    <text evidence="7">The sequence shown here is derived from an EMBL/GenBank/DDBJ whole genome shotgun (WGS) entry which is preliminary data.</text>
</comment>
<keyword evidence="8" id="KW-1185">Reference proteome</keyword>
<evidence type="ECO:0000313" key="8">
    <source>
        <dbReference type="Proteomes" id="UP001174209"/>
    </source>
</evidence>
<evidence type="ECO:0000259" key="5">
    <source>
        <dbReference type="Pfam" id="PF00370"/>
    </source>
</evidence>
<keyword evidence="3 4" id="KW-0418">Kinase</keyword>
<dbReference type="Proteomes" id="UP001174209">
    <property type="component" value="Unassembled WGS sequence"/>
</dbReference>
<dbReference type="PIRSF" id="PIRSF000538">
    <property type="entry name" value="GlpK"/>
    <property type="match status" value="1"/>
</dbReference>
<evidence type="ECO:0000256" key="3">
    <source>
        <dbReference type="ARBA" id="ARBA00022777"/>
    </source>
</evidence>
<dbReference type="EMBL" id="JAROCG010000001">
    <property type="protein sequence ID" value="MDN4610002.1"/>
    <property type="molecule type" value="Genomic_DNA"/>
</dbReference>
<dbReference type="InterPro" id="IPR000577">
    <property type="entry name" value="Carb_kinase_FGGY"/>
</dbReference>
<dbReference type="PANTHER" id="PTHR43095">
    <property type="entry name" value="SUGAR KINASE"/>
    <property type="match status" value="1"/>
</dbReference>
<dbReference type="CDD" id="cd07770">
    <property type="entry name" value="ASKHA_NBD_FGGY_GntK"/>
    <property type="match status" value="1"/>
</dbReference>
<gene>
    <name evidence="7" type="ORF">P5G52_03895</name>
</gene>
<name>A0ABT8JYI2_9MICC</name>
<dbReference type="InterPro" id="IPR018485">
    <property type="entry name" value="FGGY_C"/>
</dbReference>
<comment type="similarity">
    <text evidence="1 4">Belongs to the FGGY kinase family.</text>
</comment>
<evidence type="ECO:0000259" key="6">
    <source>
        <dbReference type="Pfam" id="PF02782"/>
    </source>
</evidence>
<dbReference type="Gene3D" id="3.30.420.40">
    <property type="match status" value="2"/>
</dbReference>
<dbReference type="RefSeq" id="WP_301224855.1">
    <property type="nucleotide sequence ID" value="NZ_JAROCG010000001.1"/>
</dbReference>
<dbReference type="Pfam" id="PF00370">
    <property type="entry name" value="FGGY_N"/>
    <property type="match status" value="1"/>
</dbReference>
<evidence type="ECO:0000256" key="4">
    <source>
        <dbReference type="RuleBase" id="RU003733"/>
    </source>
</evidence>
<protein>
    <submittedName>
        <fullName evidence="7">Gluconokinase</fullName>
        <ecNumber evidence="7">2.7.1.12</ecNumber>
    </submittedName>
</protein>
<evidence type="ECO:0000256" key="1">
    <source>
        <dbReference type="ARBA" id="ARBA00009156"/>
    </source>
</evidence>
<dbReference type="PROSITE" id="PS00445">
    <property type="entry name" value="FGGY_KINASES_2"/>
    <property type="match status" value="1"/>
</dbReference>
<sequence>MTTPAAGSSRPGTAPVVIGVDLGTTNTKAVAFRTDGTLEASHSVGYPLEEPHPGHAVQDPLLILAAALESVREVVNQVGAHRVAGLSFSSAMHSVIGLSPTGKPLTQVITWADTRSRVQAERLRASVGGLALHRRTGTPVHPMSPLPKLVWFREQEPKLCEGVGFWVGIKEFVLLNMCGALVVDHSIASATGLMNMATLSWDEEALAIAGILPEQLPEIVPTTAMLPALTDDTAAAVGLPAATPVVVGAADGPLANLGVGAVRPGVAACSIGTSGALRVAVERPAVDPLGGVFCYALTSTRWVVGGAINNGGVVLGWAGDALAPDLAEPPEEELLALAARVAPGSGGLLMLPYLLSERAPHWSSLPRGAYVGLSRAHRREHLVRAALEGVSLQLALVLHSMRSAGLEVNRIRATGGVMRSPLWRQILADTFGMPIDFAHGQEGSGFGAALLGMEALGLIESIDVVADMIEIEETVRPQPAAAAVYASLLPVFAELYDALVPTFTSLRRLAPSLPIDLDLDLGTGGPAGGSSST</sequence>
<dbReference type="Pfam" id="PF02782">
    <property type="entry name" value="FGGY_C"/>
    <property type="match status" value="1"/>
</dbReference>
<proteinExistence type="inferred from homology"/>
<accession>A0ABT8JYI2</accession>